<evidence type="ECO:0000313" key="2">
    <source>
        <dbReference type="EMBL" id="KAK2111435.1"/>
    </source>
</evidence>
<gene>
    <name evidence="2" type="ORF">P7K49_011181</name>
</gene>
<accession>A0ABQ9VQP4</accession>
<keyword evidence="3" id="KW-1185">Reference proteome</keyword>
<comment type="caution">
    <text evidence="2">The sequence shown here is derived from an EMBL/GenBank/DDBJ whole genome shotgun (WGS) entry which is preliminary data.</text>
</comment>
<evidence type="ECO:0000313" key="3">
    <source>
        <dbReference type="Proteomes" id="UP001266305"/>
    </source>
</evidence>
<proteinExistence type="predicted"/>
<sequence length="166" mass="16431">MGEHPSPGPAVAACAEAERIEELEPEAEEPLPAAPEDVTRERPGLAGSRRAGGGGGTGPPKRARTASPAWAPAASLRDAAPPLRRGPVAAGAPSPPLVQCPGHGVFPQRRPRHSSDSPSPHLLRPAGSGAGEGADAAESGSLAVQAGLATPSSAPGLAPAPHLPCH</sequence>
<protein>
    <submittedName>
        <fullName evidence="2">Uncharacterized protein</fullName>
    </submittedName>
</protein>
<evidence type="ECO:0000256" key="1">
    <source>
        <dbReference type="SAM" id="MobiDB-lite"/>
    </source>
</evidence>
<feature type="region of interest" description="Disordered" evidence="1">
    <location>
        <begin position="1"/>
        <end position="166"/>
    </location>
</feature>
<feature type="compositionally biased region" description="Low complexity" evidence="1">
    <location>
        <begin position="65"/>
        <end position="75"/>
    </location>
</feature>
<reference evidence="2 3" key="1">
    <citation type="submission" date="2023-05" db="EMBL/GenBank/DDBJ databases">
        <title>B98-5 Cell Line De Novo Hybrid Assembly: An Optical Mapping Approach.</title>
        <authorList>
            <person name="Kananen K."/>
            <person name="Auerbach J.A."/>
            <person name="Kautto E."/>
            <person name="Blachly J.S."/>
        </authorList>
    </citation>
    <scope>NUCLEOTIDE SEQUENCE [LARGE SCALE GENOMIC DNA]</scope>
    <source>
        <strain evidence="2">B95-8</strain>
        <tissue evidence="2">Cell line</tissue>
    </source>
</reference>
<feature type="compositionally biased region" description="Low complexity" evidence="1">
    <location>
        <begin position="116"/>
        <end position="141"/>
    </location>
</feature>
<organism evidence="2 3">
    <name type="scientific">Saguinus oedipus</name>
    <name type="common">Cotton-top tamarin</name>
    <name type="synonym">Oedipomidas oedipus</name>
    <dbReference type="NCBI Taxonomy" id="9490"/>
    <lineage>
        <taxon>Eukaryota</taxon>
        <taxon>Metazoa</taxon>
        <taxon>Chordata</taxon>
        <taxon>Craniata</taxon>
        <taxon>Vertebrata</taxon>
        <taxon>Euteleostomi</taxon>
        <taxon>Mammalia</taxon>
        <taxon>Eutheria</taxon>
        <taxon>Euarchontoglires</taxon>
        <taxon>Primates</taxon>
        <taxon>Haplorrhini</taxon>
        <taxon>Platyrrhini</taxon>
        <taxon>Cebidae</taxon>
        <taxon>Callitrichinae</taxon>
        <taxon>Saguinus</taxon>
    </lineage>
</organism>
<dbReference type="Proteomes" id="UP001266305">
    <property type="component" value="Unassembled WGS sequence"/>
</dbReference>
<name>A0ABQ9VQP4_SAGOE</name>
<dbReference type="EMBL" id="JASSZA010000005">
    <property type="protein sequence ID" value="KAK2111435.1"/>
    <property type="molecule type" value="Genomic_DNA"/>
</dbReference>